<dbReference type="InterPro" id="IPR036890">
    <property type="entry name" value="HATPase_C_sf"/>
</dbReference>
<evidence type="ECO:0000259" key="9">
    <source>
        <dbReference type="PROSITE" id="PS50109"/>
    </source>
</evidence>
<evidence type="ECO:0000256" key="2">
    <source>
        <dbReference type="ARBA" id="ARBA00012438"/>
    </source>
</evidence>
<evidence type="ECO:0000256" key="1">
    <source>
        <dbReference type="ARBA" id="ARBA00000085"/>
    </source>
</evidence>
<dbReference type="PANTHER" id="PTHR45453:SF1">
    <property type="entry name" value="PHOSPHATE REGULON SENSOR PROTEIN PHOR"/>
    <property type="match status" value="1"/>
</dbReference>
<dbReference type="CDD" id="cd00075">
    <property type="entry name" value="HATPase"/>
    <property type="match status" value="1"/>
</dbReference>
<comment type="catalytic activity">
    <reaction evidence="1">
        <text>ATP + protein L-histidine = ADP + protein N-phospho-L-histidine.</text>
        <dbReference type="EC" id="2.7.13.3"/>
    </reaction>
</comment>
<evidence type="ECO:0000313" key="10">
    <source>
        <dbReference type="EMBL" id="PKQ67399.1"/>
    </source>
</evidence>
<dbReference type="PANTHER" id="PTHR45453">
    <property type="entry name" value="PHOSPHATE REGULON SENSOR PROTEIN PHOR"/>
    <property type="match status" value="1"/>
</dbReference>
<sequence length="362" mass="41498">MQWQSRILPVSLALLIAIITTSFSALFNVEASILIILFLICFASSYFLIATALEFLVFREINEIYLSFEKIKKKDFKLTRRRLSTLTASPLQQLNEELYEYATKKQAEIDYLTQLEAFRREFLADVSHELKTPIFAAQGFIHTLIDGAVEDPEVRDKFLQKAAKSLEGLDHLVQDLITLSQMEAGIIKMHFQETNLNLILEEVFEQLEEKAIERNISLIIDERTSSECVIWADRNRIRQVLTNLVENGIKYGKEGGFVKVWLLQTKEHCVIEVEDNGTGIPKKHLTRIFERFYRVEKSRSKEKGGSGLGLAIVKQIIDAHEGSIEVESKVDKGSTFRVTLKRFPNQLSENIPTPQNEFANQL</sequence>
<dbReference type="InterPro" id="IPR004358">
    <property type="entry name" value="Sig_transdc_His_kin-like_C"/>
</dbReference>
<keyword evidence="7 8" id="KW-0472">Membrane</keyword>
<evidence type="ECO:0000313" key="11">
    <source>
        <dbReference type="Proteomes" id="UP000233387"/>
    </source>
</evidence>
<dbReference type="EMBL" id="NKXO01000035">
    <property type="protein sequence ID" value="PKQ67399.1"/>
    <property type="molecule type" value="Genomic_DNA"/>
</dbReference>
<protein>
    <recommendedName>
        <fullName evidence="2">histidine kinase</fullName>
        <ecNumber evidence="2">2.7.13.3</ecNumber>
    </recommendedName>
</protein>
<organism evidence="10 11">
    <name type="scientific">Raineya orbicola</name>
    <dbReference type="NCBI Taxonomy" id="2016530"/>
    <lineage>
        <taxon>Bacteria</taxon>
        <taxon>Pseudomonadati</taxon>
        <taxon>Bacteroidota</taxon>
        <taxon>Cytophagia</taxon>
        <taxon>Cytophagales</taxon>
        <taxon>Raineyaceae</taxon>
        <taxon>Raineya</taxon>
    </lineage>
</organism>
<name>A0A2N3IAS2_9BACT</name>
<dbReference type="SMART" id="SM00387">
    <property type="entry name" value="HATPase_c"/>
    <property type="match status" value="1"/>
</dbReference>
<keyword evidence="6" id="KW-0902">Two-component regulatory system</keyword>
<dbReference type="GO" id="GO:0004721">
    <property type="term" value="F:phosphoprotein phosphatase activity"/>
    <property type="evidence" value="ECO:0007669"/>
    <property type="project" value="TreeGrafter"/>
</dbReference>
<feature type="transmembrane region" description="Helical" evidence="8">
    <location>
        <begin position="7"/>
        <end position="27"/>
    </location>
</feature>
<evidence type="ECO:0000256" key="6">
    <source>
        <dbReference type="ARBA" id="ARBA00023012"/>
    </source>
</evidence>
<dbReference type="EC" id="2.7.13.3" evidence="2"/>
<proteinExistence type="predicted"/>
<gene>
    <name evidence="10" type="ORF">Rain11_2078</name>
</gene>
<dbReference type="RefSeq" id="WP_101359344.1">
    <property type="nucleotide sequence ID" value="NZ_NKXO01000035.1"/>
</dbReference>
<evidence type="ECO:0000256" key="5">
    <source>
        <dbReference type="ARBA" id="ARBA00022777"/>
    </source>
</evidence>
<dbReference type="FunFam" id="1.10.287.130:FF:000001">
    <property type="entry name" value="Two-component sensor histidine kinase"/>
    <property type="match status" value="1"/>
</dbReference>
<comment type="caution">
    <text evidence="10">The sequence shown here is derived from an EMBL/GenBank/DDBJ whole genome shotgun (WGS) entry which is preliminary data.</text>
</comment>
<dbReference type="PROSITE" id="PS50109">
    <property type="entry name" value="HIS_KIN"/>
    <property type="match status" value="1"/>
</dbReference>
<dbReference type="FunFam" id="3.30.565.10:FF:000006">
    <property type="entry name" value="Sensor histidine kinase WalK"/>
    <property type="match status" value="1"/>
</dbReference>
<keyword evidence="4" id="KW-0808">Transferase</keyword>
<dbReference type="InterPro" id="IPR036097">
    <property type="entry name" value="HisK_dim/P_sf"/>
</dbReference>
<dbReference type="PRINTS" id="PR00344">
    <property type="entry name" value="BCTRLSENSOR"/>
</dbReference>
<dbReference type="Proteomes" id="UP000233387">
    <property type="component" value="Unassembled WGS sequence"/>
</dbReference>
<reference evidence="10 11" key="1">
    <citation type="submission" date="2017-06" db="EMBL/GenBank/DDBJ databases">
        <title>Raineya orbicola gen. nov., sp. nov. a slightly thermophilic bacterium of the phylum Bacteroidetes and the description of Raineyaceae fam. nov.</title>
        <authorList>
            <person name="Albuquerque L."/>
            <person name="Polonia A.R.M."/>
            <person name="Barroso C."/>
            <person name="Froufe H.J.C."/>
            <person name="Lage O."/>
            <person name="Lobo-Da-Cunha A."/>
            <person name="Egas C."/>
            <person name="Da Costa M.S."/>
        </authorList>
    </citation>
    <scope>NUCLEOTIDE SEQUENCE [LARGE SCALE GENOMIC DNA]</scope>
    <source>
        <strain evidence="10 11">SPSPC-11</strain>
    </source>
</reference>
<dbReference type="Pfam" id="PF02518">
    <property type="entry name" value="HATPase_c"/>
    <property type="match status" value="1"/>
</dbReference>
<dbReference type="SUPFAM" id="SSF55874">
    <property type="entry name" value="ATPase domain of HSP90 chaperone/DNA topoisomerase II/histidine kinase"/>
    <property type="match status" value="1"/>
</dbReference>
<dbReference type="Gene3D" id="3.30.565.10">
    <property type="entry name" value="Histidine kinase-like ATPase, C-terminal domain"/>
    <property type="match status" value="1"/>
</dbReference>
<keyword evidence="5 10" id="KW-0418">Kinase</keyword>
<dbReference type="InterPro" id="IPR050351">
    <property type="entry name" value="BphY/WalK/GraS-like"/>
</dbReference>
<dbReference type="InterPro" id="IPR005467">
    <property type="entry name" value="His_kinase_dom"/>
</dbReference>
<evidence type="ECO:0000256" key="3">
    <source>
        <dbReference type="ARBA" id="ARBA00022553"/>
    </source>
</evidence>
<keyword evidence="11" id="KW-1185">Reference proteome</keyword>
<dbReference type="Pfam" id="PF00512">
    <property type="entry name" value="HisKA"/>
    <property type="match status" value="1"/>
</dbReference>
<dbReference type="GO" id="GO:0000155">
    <property type="term" value="F:phosphorelay sensor kinase activity"/>
    <property type="evidence" value="ECO:0007669"/>
    <property type="project" value="InterPro"/>
</dbReference>
<dbReference type="InterPro" id="IPR003594">
    <property type="entry name" value="HATPase_dom"/>
</dbReference>
<dbReference type="AlphaFoldDB" id="A0A2N3IAS2"/>
<dbReference type="OrthoDB" id="9813151at2"/>
<dbReference type="CDD" id="cd00082">
    <property type="entry name" value="HisKA"/>
    <property type="match status" value="1"/>
</dbReference>
<dbReference type="SMART" id="SM00388">
    <property type="entry name" value="HisKA"/>
    <property type="match status" value="1"/>
</dbReference>
<keyword evidence="8" id="KW-0812">Transmembrane</keyword>
<feature type="transmembrane region" description="Helical" evidence="8">
    <location>
        <begin position="33"/>
        <end position="58"/>
    </location>
</feature>
<feature type="domain" description="Histidine kinase" evidence="9">
    <location>
        <begin position="125"/>
        <end position="344"/>
    </location>
</feature>
<dbReference type="GO" id="GO:0016036">
    <property type="term" value="P:cellular response to phosphate starvation"/>
    <property type="evidence" value="ECO:0007669"/>
    <property type="project" value="TreeGrafter"/>
</dbReference>
<evidence type="ECO:0000256" key="8">
    <source>
        <dbReference type="SAM" id="Phobius"/>
    </source>
</evidence>
<dbReference type="InterPro" id="IPR003661">
    <property type="entry name" value="HisK_dim/P_dom"/>
</dbReference>
<keyword evidence="8" id="KW-1133">Transmembrane helix</keyword>
<evidence type="ECO:0000256" key="4">
    <source>
        <dbReference type="ARBA" id="ARBA00022679"/>
    </source>
</evidence>
<evidence type="ECO:0000256" key="7">
    <source>
        <dbReference type="ARBA" id="ARBA00023136"/>
    </source>
</evidence>
<accession>A0A2N3IAS2</accession>
<dbReference type="Gene3D" id="1.10.287.130">
    <property type="match status" value="1"/>
</dbReference>
<dbReference type="GO" id="GO:0005886">
    <property type="term" value="C:plasma membrane"/>
    <property type="evidence" value="ECO:0007669"/>
    <property type="project" value="TreeGrafter"/>
</dbReference>
<keyword evidence="3" id="KW-0597">Phosphoprotein</keyword>
<dbReference type="SUPFAM" id="SSF47384">
    <property type="entry name" value="Homodimeric domain of signal transducing histidine kinase"/>
    <property type="match status" value="1"/>
</dbReference>